<feature type="region of interest" description="Disordered" evidence="1">
    <location>
        <begin position="1"/>
        <end position="24"/>
    </location>
</feature>
<gene>
    <name evidence="2" type="ORF">B296_00055935</name>
</gene>
<dbReference type="Proteomes" id="UP000287651">
    <property type="component" value="Unassembled WGS sequence"/>
</dbReference>
<protein>
    <submittedName>
        <fullName evidence="2">Uncharacterized protein</fullName>
    </submittedName>
</protein>
<accession>A0A426X740</accession>
<dbReference type="AlphaFoldDB" id="A0A426X740"/>
<name>A0A426X740_ENSVE</name>
<evidence type="ECO:0000313" key="3">
    <source>
        <dbReference type="Proteomes" id="UP000287651"/>
    </source>
</evidence>
<evidence type="ECO:0000256" key="1">
    <source>
        <dbReference type="SAM" id="MobiDB-lite"/>
    </source>
</evidence>
<dbReference type="EMBL" id="AMZH03025267">
    <property type="protein sequence ID" value="RRT35278.1"/>
    <property type="molecule type" value="Genomic_DNA"/>
</dbReference>
<feature type="compositionally biased region" description="Basic and acidic residues" evidence="1">
    <location>
        <begin position="11"/>
        <end position="24"/>
    </location>
</feature>
<sequence length="107" mass="12032">MEQSKRNAGLEIRKGEGEEDGRRGWSDVRLATEELSLFKPEEKKVSTLALLSVSNLLLHVLGTLPPPPPLPPHLSCYKIGPALLVLRKDIQQNIEVNLRQHDSFSHF</sequence>
<reference evidence="2 3" key="1">
    <citation type="journal article" date="2014" name="Agronomy (Basel)">
        <title>A Draft Genome Sequence for Ensete ventricosum, the Drought-Tolerant Tree Against Hunger.</title>
        <authorList>
            <person name="Harrison J."/>
            <person name="Moore K.A."/>
            <person name="Paszkiewicz K."/>
            <person name="Jones T."/>
            <person name="Grant M."/>
            <person name="Ambacheew D."/>
            <person name="Muzemil S."/>
            <person name="Studholme D.J."/>
        </authorList>
    </citation>
    <scope>NUCLEOTIDE SEQUENCE [LARGE SCALE GENOMIC DNA]</scope>
</reference>
<evidence type="ECO:0000313" key="2">
    <source>
        <dbReference type="EMBL" id="RRT35278.1"/>
    </source>
</evidence>
<proteinExistence type="predicted"/>
<comment type="caution">
    <text evidence="2">The sequence shown here is derived from an EMBL/GenBank/DDBJ whole genome shotgun (WGS) entry which is preliminary data.</text>
</comment>
<organism evidence="2 3">
    <name type="scientific">Ensete ventricosum</name>
    <name type="common">Abyssinian banana</name>
    <name type="synonym">Musa ensete</name>
    <dbReference type="NCBI Taxonomy" id="4639"/>
    <lineage>
        <taxon>Eukaryota</taxon>
        <taxon>Viridiplantae</taxon>
        <taxon>Streptophyta</taxon>
        <taxon>Embryophyta</taxon>
        <taxon>Tracheophyta</taxon>
        <taxon>Spermatophyta</taxon>
        <taxon>Magnoliopsida</taxon>
        <taxon>Liliopsida</taxon>
        <taxon>Zingiberales</taxon>
        <taxon>Musaceae</taxon>
        <taxon>Ensete</taxon>
    </lineage>
</organism>